<gene>
    <name evidence="1" type="ORF">L227DRAFT_65260</name>
</gene>
<sequence length="84" mass="9652">MGSVTSEFHLRWQGSVLWVGLCRFLTLGNSGICELTRLLRPTRGLQFRTPCMRACVDSKYLGIQEVYGMVDLRPLIFRIQLLYA</sequence>
<protein>
    <submittedName>
        <fullName evidence="1">Uncharacterized protein</fullName>
    </submittedName>
</protein>
<dbReference type="Proteomes" id="UP000313359">
    <property type="component" value="Unassembled WGS sequence"/>
</dbReference>
<keyword evidence="2" id="KW-1185">Reference proteome</keyword>
<evidence type="ECO:0000313" key="1">
    <source>
        <dbReference type="EMBL" id="RPD61320.1"/>
    </source>
</evidence>
<dbReference type="EMBL" id="ML122262">
    <property type="protein sequence ID" value="RPD61320.1"/>
    <property type="molecule type" value="Genomic_DNA"/>
</dbReference>
<organism evidence="1 2">
    <name type="scientific">Lentinus tigrinus ALCF2SS1-6</name>
    <dbReference type="NCBI Taxonomy" id="1328759"/>
    <lineage>
        <taxon>Eukaryota</taxon>
        <taxon>Fungi</taxon>
        <taxon>Dikarya</taxon>
        <taxon>Basidiomycota</taxon>
        <taxon>Agaricomycotina</taxon>
        <taxon>Agaricomycetes</taxon>
        <taxon>Polyporales</taxon>
        <taxon>Polyporaceae</taxon>
        <taxon>Lentinus</taxon>
    </lineage>
</organism>
<reference evidence="1" key="1">
    <citation type="journal article" date="2018" name="Genome Biol. Evol.">
        <title>Genomics and development of Lentinus tigrinus, a white-rot wood-decaying mushroom with dimorphic fruiting bodies.</title>
        <authorList>
            <person name="Wu B."/>
            <person name="Xu Z."/>
            <person name="Knudson A."/>
            <person name="Carlson A."/>
            <person name="Chen N."/>
            <person name="Kovaka S."/>
            <person name="LaButti K."/>
            <person name="Lipzen A."/>
            <person name="Pennachio C."/>
            <person name="Riley R."/>
            <person name="Schakwitz W."/>
            <person name="Umezawa K."/>
            <person name="Ohm R.A."/>
            <person name="Grigoriev I.V."/>
            <person name="Nagy L.G."/>
            <person name="Gibbons J."/>
            <person name="Hibbett D."/>
        </authorList>
    </citation>
    <scope>NUCLEOTIDE SEQUENCE [LARGE SCALE GENOMIC DNA]</scope>
    <source>
        <strain evidence="1">ALCF2SS1-6</strain>
    </source>
</reference>
<name>A0A5C2SC43_9APHY</name>
<dbReference type="AlphaFoldDB" id="A0A5C2SC43"/>
<proteinExistence type="predicted"/>
<evidence type="ECO:0000313" key="2">
    <source>
        <dbReference type="Proteomes" id="UP000313359"/>
    </source>
</evidence>
<accession>A0A5C2SC43</accession>